<evidence type="ECO:0000256" key="6">
    <source>
        <dbReference type="ARBA" id="ARBA00023180"/>
    </source>
</evidence>
<evidence type="ECO:0000313" key="8">
    <source>
        <dbReference type="EMBL" id="KAJ8872308.1"/>
    </source>
</evidence>
<protein>
    <recommendedName>
        <fullName evidence="7">Carboxypeptidase</fullName>
        <ecNumber evidence="7">3.4.16.-</ecNumber>
    </recommendedName>
</protein>
<dbReference type="InterPro" id="IPR029058">
    <property type="entry name" value="AB_hydrolase_fold"/>
</dbReference>
<evidence type="ECO:0000256" key="1">
    <source>
        <dbReference type="ARBA" id="ARBA00009431"/>
    </source>
</evidence>
<dbReference type="InterPro" id="IPR001563">
    <property type="entry name" value="Peptidase_S10"/>
</dbReference>
<name>A0ABQ9GJU5_9NEOP</name>
<evidence type="ECO:0000256" key="5">
    <source>
        <dbReference type="ARBA" id="ARBA00022801"/>
    </source>
</evidence>
<evidence type="ECO:0000256" key="7">
    <source>
        <dbReference type="RuleBase" id="RU361156"/>
    </source>
</evidence>
<dbReference type="SUPFAM" id="SSF53474">
    <property type="entry name" value="alpha/beta-Hydrolases"/>
    <property type="match status" value="1"/>
</dbReference>
<evidence type="ECO:0000256" key="2">
    <source>
        <dbReference type="ARBA" id="ARBA00022645"/>
    </source>
</evidence>
<keyword evidence="9" id="KW-1185">Reference proteome</keyword>
<keyword evidence="4 7" id="KW-0732">Signal</keyword>
<dbReference type="Gene3D" id="3.40.50.1820">
    <property type="entry name" value="alpha/beta hydrolase"/>
    <property type="match status" value="1"/>
</dbReference>
<dbReference type="EMBL" id="JARBHB010000011">
    <property type="protein sequence ID" value="KAJ8872308.1"/>
    <property type="molecule type" value="Genomic_DNA"/>
</dbReference>
<comment type="caution">
    <text evidence="8">The sequence shown here is derived from an EMBL/GenBank/DDBJ whole genome shotgun (WGS) entry which is preliminary data.</text>
</comment>
<keyword evidence="2 7" id="KW-0121">Carboxypeptidase</keyword>
<sequence length="464" mass="51643">MSLGVLCLLLLAEGRAAAVRYPGFLSRSPSEEQPRVYLGDDAGEKLILSRYIEAGQVEVARNLSRVTGEPFPQDIPSYSGFFTVNTTYDSNLFFWFFPAEKDYENAPVILWLQGGPGASSLYGLFMEVGPFFVAEDGASLIRNPYSWHKNHSIIFIDSPAGTGFSYTSNAGYVTNQNEVGEQLHSAMVQFFTMFPELQKNHFFICGESYAGKYIPALGHTIHTKNPKAKLKINLKGMAIGDGLVDPVNMLGYSDLVYQWGLIDNSTWKLMQKYEGVAARHIAAGKYKLAVQTVNDYLLGTIGSKASVGAYNLLTDSDAIDNHYAKLFESGSVRSAMHVGKQKYYPSSGTVYDRLVEDIMKSVRPWVEELLDAGYRVVFYNGQLDIIVAYSLTVNMVENLKFNAAEEYKTVRRNVWRVNGRVAGYTKTAGNMTEVMVRDAGHMVPADQPAVGFHLIYSITRNTLR</sequence>
<dbReference type="PANTHER" id="PTHR11802:SF472">
    <property type="entry name" value="SERINE CARBOXYPEPTIDASE CPVL-RELATED"/>
    <property type="match status" value="1"/>
</dbReference>
<organism evidence="8 9">
    <name type="scientific">Dryococelus australis</name>
    <dbReference type="NCBI Taxonomy" id="614101"/>
    <lineage>
        <taxon>Eukaryota</taxon>
        <taxon>Metazoa</taxon>
        <taxon>Ecdysozoa</taxon>
        <taxon>Arthropoda</taxon>
        <taxon>Hexapoda</taxon>
        <taxon>Insecta</taxon>
        <taxon>Pterygota</taxon>
        <taxon>Neoptera</taxon>
        <taxon>Polyneoptera</taxon>
        <taxon>Phasmatodea</taxon>
        <taxon>Verophasmatodea</taxon>
        <taxon>Anareolatae</taxon>
        <taxon>Phasmatidae</taxon>
        <taxon>Eurycanthinae</taxon>
        <taxon>Dryococelus</taxon>
    </lineage>
</organism>
<keyword evidence="6" id="KW-0325">Glycoprotein</keyword>
<dbReference type="PANTHER" id="PTHR11802">
    <property type="entry name" value="SERINE PROTEASE FAMILY S10 SERINE CARBOXYPEPTIDASE"/>
    <property type="match status" value="1"/>
</dbReference>
<dbReference type="PRINTS" id="PR00724">
    <property type="entry name" value="CRBOXYPTASEC"/>
</dbReference>
<evidence type="ECO:0000313" key="9">
    <source>
        <dbReference type="Proteomes" id="UP001159363"/>
    </source>
</evidence>
<feature type="chain" id="PRO_5044978600" description="Carboxypeptidase" evidence="7">
    <location>
        <begin position="19"/>
        <end position="464"/>
    </location>
</feature>
<dbReference type="Proteomes" id="UP001159363">
    <property type="component" value="Chromosome 10"/>
</dbReference>
<comment type="similarity">
    <text evidence="1 7">Belongs to the peptidase S10 family.</text>
</comment>
<evidence type="ECO:0000256" key="3">
    <source>
        <dbReference type="ARBA" id="ARBA00022670"/>
    </source>
</evidence>
<accession>A0ABQ9GJU5</accession>
<keyword evidence="3 7" id="KW-0645">Protease</keyword>
<proteinExistence type="inferred from homology"/>
<reference evidence="8 9" key="1">
    <citation type="submission" date="2023-02" db="EMBL/GenBank/DDBJ databases">
        <title>LHISI_Scaffold_Assembly.</title>
        <authorList>
            <person name="Stuart O.P."/>
            <person name="Cleave R."/>
            <person name="Magrath M.J.L."/>
            <person name="Mikheyev A.S."/>
        </authorList>
    </citation>
    <scope>NUCLEOTIDE SEQUENCE [LARGE SCALE GENOMIC DNA]</scope>
    <source>
        <strain evidence="8">Daus_M_001</strain>
        <tissue evidence="8">Leg muscle</tissue>
    </source>
</reference>
<feature type="signal peptide" evidence="7">
    <location>
        <begin position="1"/>
        <end position="18"/>
    </location>
</feature>
<keyword evidence="5 7" id="KW-0378">Hydrolase</keyword>
<gene>
    <name evidence="8" type="ORF">PR048_025912</name>
</gene>
<evidence type="ECO:0000256" key="4">
    <source>
        <dbReference type="ARBA" id="ARBA00022729"/>
    </source>
</evidence>
<dbReference type="PROSITE" id="PS00131">
    <property type="entry name" value="CARBOXYPEPT_SER_SER"/>
    <property type="match status" value="1"/>
</dbReference>
<dbReference type="EC" id="3.4.16.-" evidence="7"/>
<dbReference type="InterPro" id="IPR018202">
    <property type="entry name" value="Ser_caboxypep_ser_AS"/>
</dbReference>
<dbReference type="Pfam" id="PF00450">
    <property type="entry name" value="Peptidase_S10"/>
    <property type="match status" value="1"/>
</dbReference>